<evidence type="ECO:0000313" key="5">
    <source>
        <dbReference type="EMBL" id="MBM9467003.1"/>
    </source>
</evidence>
<accession>A0A939BVY6</accession>
<comment type="cofactor">
    <cofactor evidence="3">
        <name>Zn(2+)</name>
        <dbReference type="ChEBI" id="CHEBI:29105"/>
    </cofactor>
    <text evidence="3">Binds 2 Zn(2+) ions per subunit.</text>
</comment>
<feature type="binding site" evidence="3">
    <location>
        <position position="105"/>
    </location>
    <ligand>
        <name>Zn(2+)</name>
        <dbReference type="ChEBI" id="CHEBI:29105"/>
        <label>1</label>
    </ligand>
</feature>
<dbReference type="SUPFAM" id="SSF55031">
    <property type="entry name" value="Bacterial exopeptidase dimerisation domain"/>
    <property type="match status" value="1"/>
</dbReference>
<dbReference type="GO" id="GO:0046872">
    <property type="term" value="F:metal ion binding"/>
    <property type="evidence" value="ECO:0007669"/>
    <property type="project" value="UniProtKB-KW"/>
</dbReference>
<evidence type="ECO:0000313" key="6">
    <source>
        <dbReference type="Proteomes" id="UP000663792"/>
    </source>
</evidence>
<sequence>MSTMSEQSGTDLDQFRPVLDRLGGALEELAGYVDPDHGGWTRRVLSEPYTASRSWVRDAMRDAGLTVHVDEAGNTIGVLPGRRGSGPALATGSHTDTVANGGRFDGVAGVVGALEVVHRLRETDTRLDSDLMVIDFLGEEPNEFGVSCIGSRAIAGTVSRDYLDHERDDGLSLGSALQQRGMDPSTVMDMAWAPGRISAFVELHIEQGPVLERVGTQIGVVTAIAGIERVIATFLGRADHAGTAAMADRKDALVAAAEAVLAVEQIGCAGEQATGAAVSTVGRLEVEPGALNVVPSLARLWTELRSPDPGWLGTARRDVVEQFKLIAEHRRLELDLDWLNDQDPVPTAPSMQDVIAVTADHLGYSWRAMPSGAGHDSAHIAAMAPTGMIFVPSRDGRSHCPEEWTDLADLGRGVHALAATLVRLDRRGSA</sequence>
<reference evidence="5" key="1">
    <citation type="submission" date="2021-01" db="EMBL/GenBank/DDBJ databases">
        <title>YIM 132084 draft genome.</title>
        <authorList>
            <person name="An D."/>
        </authorList>
    </citation>
    <scope>NUCLEOTIDE SEQUENCE</scope>
    <source>
        <strain evidence="5">YIM 132084</strain>
    </source>
</reference>
<protein>
    <submittedName>
        <fullName evidence="5">M20 family metallo-hydrolase</fullName>
    </submittedName>
</protein>
<dbReference type="InterPro" id="IPR002933">
    <property type="entry name" value="Peptidase_M20"/>
</dbReference>
<dbReference type="GO" id="GO:0016813">
    <property type="term" value="F:hydrolase activity, acting on carbon-nitrogen (but not peptide) bonds, in linear amidines"/>
    <property type="evidence" value="ECO:0007669"/>
    <property type="project" value="InterPro"/>
</dbReference>
<dbReference type="RefSeq" id="WP_205259933.1">
    <property type="nucleotide sequence ID" value="NZ_JAERWK010000008.1"/>
</dbReference>
<evidence type="ECO:0000256" key="1">
    <source>
        <dbReference type="ARBA" id="ARBA00006153"/>
    </source>
</evidence>
<keyword evidence="3" id="KW-0862">Zinc</keyword>
<evidence type="ECO:0000256" key="3">
    <source>
        <dbReference type="PIRSR" id="PIRSR001235-1"/>
    </source>
</evidence>
<dbReference type="PANTHER" id="PTHR32494">
    <property type="entry name" value="ALLANTOATE DEIMINASE-RELATED"/>
    <property type="match status" value="1"/>
</dbReference>
<dbReference type="InterPro" id="IPR010158">
    <property type="entry name" value="Amidase_Cbmase"/>
</dbReference>
<dbReference type="InterPro" id="IPR036264">
    <property type="entry name" value="Bact_exopeptidase_dim_dom"/>
</dbReference>
<feature type="binding site" evidence="3">
    <location>
        <position position="399"/>
    </location>
    <ligand>
        <name>Zn(2+)</name>
        <dbReference type="ChEBI" id="CHEBI:29105"/>
        <label>2</label>
    </ligand>
</feature>
<keyword evidence="6" id="KW-1185">Reference proteome</keyword>
<keyword evidence="3" id="KW-0479">Metal-binding</keyword>
<dbReference type="PANTHER" id="PTHR32494:SF5">
    <property type="entry name" value="ALLANTOATE AMIDOHYDROLASE"/>
    <property type="match status" value="1"/>
</dbReference>
<feature type="binding site" evidence="4">
    <location>
        <position position="229"/>
    </location>
    <ligand>
        <name>allantoate</name>
        <dbReference type="ChEBI" id="CHEBI:17536"/>
    </ligand>
</feature>
<evidence type="ECO:0000256" key="2">
    <source>
        <dbReference type="ARBA" id="ARBA00022801"/>
    </source>
</evidence>
<dbReference type="AlphaFoldDB" id="A0A939BVY6"/>
<name>A0A939BVY6_9ACTN</name>
<proteinExistence type="inferred from homology"/>
<feature type="binding site" evidence="3">
    <location>
        <position position="94"/>
    </location>
    <ligand>
        <name>Zn(2+)</name>
        <dbReference type="ChEBI" id="CHEBI:29105"/>
        <label>1</label>
    </ligand>
</feature>
<feature type="binding site" evidence="4">
    <location>
        <position position="292"/>
    </location>
    <ligand>
        <name>allantoate</name>
        <dbReference type="ChEBI" id="CHEBI:17536"/>
    </ligand>
</feature>
<dbReference type="Pfam" id="PF01546">
    <property type="entry name" value="Peptidase_M20"/>
    <property type="match status" value="1"/>
</dbReference>
<feature type="binding site" evidence="3">
    <location>
        <position position="105"/>
    </location>
    <ligand>
        <name>Zn(2+)</name>
        <dbReference type="ChEBI" id="CHEBI:29105"/>
        <label>2</label>
    </ligand>
</feature>
<dbReference type="Gene3D" id="3.40.630.10">
    <property type="entry name" value="Zn peptidases"/>
    <property type="match status" value="1"/>
</dbReference>
<dbReference type="Proteomes" id="UP000663792">
    <property type="component" value="Unassembled WGS sequence"/>
</dbReference>
<comment type="caution">
    <text evidence="5">The sequence shown here is derived from an EMBL/GenBank/DDBJ whole genome shotgun (WGS) entry which is preliminary data.</text>
</comment>
<dbReference type="EMBL" id="JAERWK010000008">
    <property type="protein sequence ID" value="MBM9467003.1"/>
    <property type="molecule type" value="Genomic_DNA"/>
</dbReference>
<comment type="similarity">
    <text evidence="1">Belongs to the peptidase M20 family.</text>
</comment>
<feature type="binding site" evidence="4">
    <location>
        <position position="305"/>
    </location>
    <ligand>
        <name>allantoate</name>
        <dbReference type="ChEBI" id="CHEBI:17536"/>
    </ligand>
</feature>
<evidence type="ECO:0000256" key="4">
    <source>
        <dbReference type="PIRSR" id="PIRSR001235-2"/>
    </source>
</evidence>
<dbReference type="CDD" id="cd03884">
    <property type="entry name" value="M20_bAS"/>
    <property type="match status" value="1"/>
</dbReference>
<dbReference type="SUPFAM" id="SSF53187">
    <property type="entry name" value="Zn-dependent exopeptidases"/>
    <property type="match status" value="1"/>
</dbReference>
<dbReference type="NCBIfam" id="TIGR01879">
    <property type="entry name" value="hydantase"/>
    <property type="match status" value="1"/>
</dbReference>
<gene>
    <name evidence="5" type="ORF">JL106_06860</name>
</gene>
<dbReference type="PIRSF" id="PIRSF001235">
    <property type="entry name" value="Amidase_carbamoylase"/>
    <property type="match status" value="1"/>
</dbReference>
<feature type="binding site" evidence="3">
    <location>
        <position position="204"/>
    </location>
    <ligand>
        <name>Zn(2+)</name>
        <dbReference type="ChEBI" id="CHEBI:29105"/>
        <label>1</label>
    </ligand>
</feature>
<feature type="binding site" evidence="3">
    <location>
        <position position="140"/>
    </location>
    <ligand>
        <name>Zn(2+)</name>
        <dbReference type="ChEBI" id="CHEBI:29105"/>
        <label>2</label>
    </ligand>
</feature>
<keyword evidence="2" id="KW-0378">Hydrolase</keyword>
<dbReference type="Gene3D" id="3.30.70.360">
    <property type="match status" value="1"/>
</dbReference>
<organism evidence="5 6">
    <name type="scientific">Nakamurella leprariae</name>
    <dbReference type="NCBI Taxonomy" id="2803911"/>
    <lineage>
        <taxon>Bacteria</taxon>
        <taxon>Bacillati</taxon>
        <taxon>Actinomycetota</taxon>
        <taxon>Actinomycetes</taxon>
        <taxon>Nakamurellales</taxon>
        <taxon>Nakamurellaceae</taxon>
        <taxon>Nakamurella</taxon>
    </lineage>
</organism>